<comment type="caution">
    <text evidence="2">The sequence shown here is derived from an EMBL/GenBank/DDBJ whole genome shotgun (WGS) entry which is preliminary data.</text>
</comment>
<protein>
    <submittedName>
        <fullName evidence="2">Uncharacterized protein</fullName>
    </submittedName>
</protein>
<keyword evidence="1" id="KW-0175">Coiled coil</keyword>
<gene>
    <name evidence="2" type="ORF">B0A49_03490</name>
</gene>
<keyword evidence="3" id="KW-1185">Reference proteome</keyword>
<reference evidence="2 3" key="1">
    <citation type="submission" date="2017-03" db="EMBL/GenBank/DDBJ databases">
        <title>Genomes of endolithic fungi from Antarctica.</title>
        <authorList>
            <person name="Coleine C."/>
            <person name="Masonjones S."/>
            <person name="Stajich J.E."/>
        </authorList>
    </citation>
    <scope>NUCLEOTIDE SEQUENCE [LARGE SCALE GENOMIC DNA]</scope>
    <source>
        <strain evidence="2 3">CCFEE 5187</strain>
    </source>
</reference>
<evidence type="ECO:0000313" key="3">
    <source>
        <dbReference type="Proteomes" id="UP000308768"/>
    </source>
</evidence>
<proteinExistence type="predicted"/>
<accession>A0A4U0XP95</accession>
<dbReference type="AlphaFoldDB" id="A0A4U0XP95"/>
<sequence>MRPRKLVEESVMSRQGKPTIRWRRATVARSDVEETSPLDWSLRVILQLNRLSKVTEYQLPLVQSLLLKRHRDRNAGVPDTAAVAEILAFDVKAVLSSVLDNRQLPELERPEQKCDPKKFPISWEIKNLSGEDREREGDALFQAKRELYFIRRREYTSSHKDYLKERFRMCRLKYGIAAAEEDERRSERTVEAAQARIKQLEETVEAESRKHEMA</sequence>
<dbReference type="EMBL" id="NAJN01000189">
    <property type="protein sequence ID" value="TKA77408.1"/>
    <property type="molecule type" value="Genomic_DNA"/>
</dbReference>
<organism evidence="2 3">
    <name type="scientific">Cryomyces minteri</name>
    <dbReference type="NCBI Taxonomy" id="331657"/>
    <lineage>
        <taxon>Eukaryota</taxon>
        <taxon>Fungi</taxon>
        <taxon>Dikarya</taxon>
        <taxon>Ascomycota</taxon>
        <taxon>Pezizomycotina</taxon>
        <taxon>Dothideomycetes</taxon>
        <taxon>Dothideomycetes incertae sedis</taxon>
        <taxon>Cryomyces</taxon>
    </lineage>
</organism>
<feature type="coiled-coil region" evidence="1">
    <location>
        <begin position="176"/>
        <end position="210"/>
    </location>
</feature>
<dbReference type="Proteomes" id="UP000308768">
    <property type="component" value="Unassembled WGS sequence"/>
</dbReference>
<name>A0A4U0XP95_9PEZI</name>
<evidence type="ECO:0000256" key="1">
    <source>
        <dbReference type="SAM" id="Coils"/>
    </source>
</evidence>
<evidence type="ECO:0000313" key="2">
    <source>
        <dbReference type="EMBL" id="TKA77408.1"/>
    </source>
</evidence>